<evidence type="ECO:0000256" key="6">
    <source>
        <dbReference type="ARBA" id="ARBA00023054"/>
    </source>
</evidence>
<keyword evidence="12" id="KW-1185">Reference proteome</keyword>
<feature type="region of interest" description="Disordered" evidence="9">
    <location>
        <begin position="177"/>
        <end position="265"/>
    </location>
</feature>
<keyword evidence="7 10" id="KW-0472">Membrane</keyword>
<dbReference type="GO" id="GO:0016020">
    <property type="term" value="C:membrane"/>
    <property type="evidence" value="ECO:0007669"/>
    <property type="project" value="UniProtKB-SubCell"/>
</dbReference>
<comment type="caution">
    <text evidence="11">The sequence shown here is derived from an EMBL/GenBank/DDBJ whole genome shotgun (WGS) entry which is preliminary data.</text>
</comment>
<evidence type="ECO:0000256" key="3">
    <source>
        <dbReference type="ARBA" id="ARBA00022692"/>
    </source>
</evidence>
<evidence type="ECO:0000256" key="5">
    <source>
        <dbReference type="ARBA" id="ARBA00022989"/>
    </source>
</evidence>
<dbReference type="Proteomes" id="UP001221898">
    <property type="component" value="Unassembled WGS sequence"/>
</dbReference>
<name>A0AAD7T3Y1_9TELE</name>
<dbReference type="EMBL" id="JAINUG010000014">
    <property type="protein sequence ID" value="KAJ8413911.1"/>
    <property type="molecule type" value="Genomic_DNA"/>
</dbReference>
<keyword evidence="5 10" id="KW-1133">Transmembrane helix</keyword>
<dbReference type="InterPro" id="IPR026139">
    <property type="entry name" value="GOLM1/CASC4"/>
</dbReference>
<feature type="compositionally biased region" description="Basic and acidic residues" evidence="9">
    <location>
        <begin position="366"/>
        <end position="376"/>
    </location>
</feature>
<dbReference type="PANTHER" id="PTHR15896">
    <property type="entry name" value="GOLGI PHOSPHOPROTEIN 2/GP73-RELATED"/>
    <property type="match status" value="1"/>
</dbReference>
<sequence>MGGLGNACRGGRSPPLLIGALIACVIVLGFNYWVSSAHNLELQKRLYEMEGAVRRAAVERGAVEQKKNDFQEELRRQSDQIDRMETMHKSQLENTLAKWKQEKATLLFNISSNSRTILSMKAQFSSLFASLGKIQKELQDCQTNQTKLSSDMTQCKAQLVVLKKECAEEAVAKLEKIPPVTPPSQANAAPTPSSGLGKDGTEKLSQDDTKKPSVLASKTGPVATQPDDPNAKLPMLETNEIAVARDGDAPPSLTGKDLTKLEHSVPVATRKISTLQQEGGKGGAKLREELEVLDTHGGVLQAEGKGQNPGDEYNEGEQNVGESKAKKTAQLTDGTGKGQGLGQAEQDLEDDIADYNGDEENVGEFEADKQAELAKI</sequence>
<evidence type="ECO:0000256" key="2">
    <source>
        <dbReference type="ARBA" id="ARBA00007474"/>
    </source>
</evidence>
<gene>
    <name evidence="11" type="ORF">AAFF_G00065090</name>
</gene>
<evidence type="ECO:0000256" key="4">
    <source>
        <dbReference type="ARBA" id="ARBA00022968"/>
    </source>
</evidence>
<feature type="region of interest" description="Disordered" evidence="9">
    <location>
        <begin position="298"/>
        <end position="376"/>
    </location>
</feature>
<proteinExistence type="inferred from homology"/>
<keyword evidence="4" id="KW-0735">Signal-anchor</keyword>
<evidence type="ECO:0000313" key="11">
    <source>
        <dbReference type="EMBL" id="KAJ8413911.1"/>
    </source>
</evidence>
<dbReference type="PANTHER" id="PTHR15896:SF8">
    <property type="entry name" value="GOLGI MEMBRANE PROTEIN 1"/>
    <property type="match status" value="1"/>
</dbReference>
<evidence type="ECO:0000256" key="9">
    <source>
        <dbReference type="SAM" id="MobiDB-lite"/>
    </source>
</evidence>
<evidence type="ECO:0008006" key="13">
    <source>
        <dbReference type="Google" id="ProtNLM"/>
    </source>
</evidence>
<keyword evidence="3 10" id="KW-0812">Transmembrane</keyword>
<feature type="compositionally biased region" description="Basic and acidic residues" evidence="9">
    <location>
        <begin position="199"/>
        <end position="211"/>
    </location>
</feature>
<accession>A0AAD7T3Y1</accession>
<feature type="compositionally biased region" description="Acidic residues" evidence="9">
    <location>
        <begin position="346"/>
        <end position="365"/>
    </location>
</feature>
<evidence type="ECO:0000313" key="12">
    <source>
        <dbReference type="Proteomes" id="UP001221898"/>
    </source>
</evidence>
<feature type="coiled-coil region" evidence="8">
    <location>
        <begin position="60"/>
        <end position="87"/>
    </location>
</feature>
<organism evidence="11 12">
    <name type="scientific">Aldrovandia affinis</name>
    <dbReference type="NCBI Taxonomy" id="143900"/>
    <lineage>
        <taxon>Eukaryota</taxon>
        <taxon>Metazoa</taxon>
        <taxon>Chordata</taxon>
        <taxon>Craniata</taxon>
        <taxon>Vertebrata</taxon>
        <taxon>Euteleostomi</taxon>
        <taxon>Actinopterygii</taxon>
        <taxon>Neopterygii</taxon>
        <taxon>Teleostei</taxon>
        <taxon>Notacanthiformes</taxon>
        <taxon>Halosauridae</taxon>
        <taxon>Aldrovandia</taxon>
    </lineage>
</organism>
<dbReference type="PRINTS" id="PR02084">
    <property type="entry name" value="GOLM1CASC4"/>
</dbReference>
<feature type="compositionally biased region" description="Polar residues" evidence="9">
    <location>
        <begin position="183"/>
        <end position="194"/>
    </location>
</feature>
<comment type="subcellular location">
    <subcellularLocation>
        <location evidence="1">Membrane</location>
        <topology evidence="1">Single-pass type II membrane protein</topology>
    </subcellularLocation>
</comment>
<evidence type="ECO:0000256" key="8">
    <source>
        <dbReference type="SAM" id="Coils"/>
    </source>
</evidence>
<evidence type="ECO:0000256" key="7">
    <source>
        <dbReference type="ARBA" id="ARBA00023136"/>
    </source>
</evidence>
<dbReference type="GO" id="GO:0005794">
    <property type="term" value="C:Golgi apparatus"/>
    <property type="evidence" value="ECO:0007669"/>
    <property type="project" value="TreeGrafter"/>
</dbReference>
<feature type="transmembrane region" description="Helical" evidence="10">
    <location>
        <begin position="16"/>
        <end position="34"/>
    </location>
</feature>
<evidence type="ECO:0000256" key="1">
    <source>
        <dbReference type="ARBA" id="ARBA00004606"/>
    </source>
</evidence>
<dbReference type="AlphaFoldDB" id="A0AAD7T3Y1"/>
<comment type="similarity">
    <text evidence="2">Belongs to the GOLM family.</text>
</comment>
<keyword evidence="6 8" id="KW-0175">Coiled coil</keyword>
<reference evidence="11" key="1">
    <citation type="journal article" date="2023" name="Science">
        <title>Genome structures resolve the early diversification of teleost fishes.</title>
        <authorList>
            <person name="Parey E."/>
            <person name="Louis A."/>
            <person name="Montfort J."/>
            <person name="Bouchez O."/>
            <person name="Roques C."/>
            <person name="Iampietro C."/>
            <person name="Lluch J."/>
            <person name="Castinel A."/>
            <person name="Donnadieu C."/>
            <person name="Desvignes T."/>
            <person name="Floi Bucao C."/>
            <person name="Jouanno E."/>
            <person name="Wen M."/>
            <person name="Mejri S."/>
            <person name="Dirks R."/>
            <person name="Jansen H."/>
            <person name="Henkel C."/>
            <person name="Chen W.J."/>
            <person name="Zahm M."/>
            <person name="Cabau C."/>
            <person name="Klopp C."/>
            <person name="Thompson A.W."/>
            <person name="Robinson-Rechavi M."/>
            <person name="Braasch I."/>
            <person name="Lecointre G."/>
            <person name="Bobe J."/>
            <person name="Postlethwait J.H."/>
            <person name="Berthelot C."/>
            <person name="Roest Crollius H."/>
            <person name="Guiguen Y."/>
        </authorList>
    </citation>
    <scope>NUCLEOTIDE SEQUENCE</scope>
    <source>
        <strain evidence="11">NC1722</strain>
    </source>
</reference>
<evidence type="ECO:0000256" key="10">
    <source>
        <dbReference type="SAM" id="Phobius"/>
    </source>
</evidence>
<protein>
    <recommendedName>
        <fullName evidence="13">Golgi membrane protein 1</fullName>
    </recommendedName>
</protein>